<protein>
    <submittedName>
        <fullName evidence="3">Uncharacterized protein</fullName>
    </submittedName>
</protein>
<feature type="chain" id="PRO_5045044904" evidence="2">
    <location>
        <begin position="21"/>
        <end position="301"/>
    </location>
</feature>
<sequence length="301" mass="33082">MMKMKHGALSLCMLSRLVPSTPSSLLCGMVQLVRYNTRSVIRGKDRVDLLEQSELSPKERAQIWRLEMGPHLREGGNPCVVRIHLGSEDEPKNFIAHYTGCHVRTWKYQDKDVPPGNVVISEHVNLLVSSVKPTLFAFIIDAVNIGSTRPHASSALEETSLISSIVVNLPLSANLISFVALGFLLFVNSTNIVTNMLPSYACVDFTEEVFAGTNVVDSTIVHCALENASIGVAPSVILARLGPLNDESLETPNSEPLKALTPLTIFYPWKGNTDAKRWFHPEAASKRLSNLFSSSIFLLSL</sequence>
<accession>A0ABR2S071</accession>
<evidence type="ECO:0000313" key="4">
    <source>
        <dbReference type="Proteomes" id="UP001396334"/>
    </source>
</evidence>
<keyword evidence="2" id="KW-0732">Signal</keyword>
<keyword evidence="1" id="KW-0472">Membrane</keyword>
<name>A0ABR2S071_9ROSI</name>
<reference evidence="3 4" key="1">
    <citation type="journal article" date="2024" name="G3 (Bethesda)">
        <title>Genome assembly of Hibiscus sabdariffa L. provides insights into metabolisms of medicinal natural products.</title>
        <authorList>
            <person name="Kim T."/>
        </authorList>
    </citation>
    <scope>NUCLEOTIDE SEQUENCE [LARGE SCALE GENOMIC DNA]</scope>
    <source>
        <strain evidence="3">TK-2024</strain>
        <tissue evidence="3">Old leaves</tissue>
    </source>
</reference>
<dbReference type="Proteomes" id="UP001396334">
    <property type="component" value="Unassembled WGS sequence"/>
</dbReference>
<feature type="transmembrane region" description="Helical" evidence="1">
    <location>
        <begin position="165"/>
        <end position="187"/>
    </location>
</feature>
<evidence type="ECO:0000256" key="2">
    <source>
        <dbReference type="SAM" id="SignalP"/>
    </source>
</evidence>
<keyword evidence="1" id="KW-0812">Transmembrane</keyword>
<feature type="signal peptide" evidence="2">
    <location>
        <begin position="1"/>
        <end position="20"/>
    </location>
</feature>
<dbReference type="EMBL" id="JBBPBN010000019">
    <property type="protein sequence ID" value="KAK9018539.1"/>
    <property type="molecule type" value="Genomic_DNA"/>
</dbReference>
<keyword evidence="4" id="KW-1185">Reference proteome</keyword>
<gene>
    <name evidence="3" type="ORF">V6N11_001511</name>
</gene>
<evidence type="ECO:0000256" key="1">
    <source>
        <dbReference type="SAM" id="Phobius"/>
    </source>
</evidence>
<keyword evidence="1" id="KW-1133">Transmembrane helix</keyword>
<comment type="caution">
    <text evidence="3">The sequence shown here is derived from an EMBL/GenBank/DDBJ whole genome shotgun (WGS) entry which is preliminary data.</text>
</comment>
<organism evidence="3 4">
    <name type="scientific">Hibiscus sabdariffa</name>
    <name type="common">roselle</name>
    <dbReference type="NCBI Taxonomy" id="183260"/>
    <lineage>
        <taxon>Eukaryota</taxon>
        <taxon>Viridiplantae</taxon>
        <taxon>Streptophyta</taxon>
        <taxon>Embryophyta</taxon>
        <taxon>Tracheophyta</taxon>
        <taxon>Spermatophyta</taxon>
        <taxon>Magnoliopsida</taxon>
        <taxon>eudicotyledons</taxon>
        <taxon>Gunneridae</taxon>
        <taxon>Pentapetalae</taxon>
        <taxon>rosids</taxon>
        <taxon>malvids</taxon>
        <taxon>Malvales</taxon>
        <taxon>Malvaceae</taxon>
        <taxon>Malvoideae</taxon>
        <taxon>Hibiscus</taxon>
    </lineage>
</organism>
<proteinExistence type="predicted"/>
<evidence type="ECO:0000313" key="3">
    <source>
        <dbReference type="EMBL" id="KAK9018539.1"/>
    </source>
</evidence>